<reference evidence="2" key="1">
    <citation type="submission" date="2021-01" db="EMBL/GenBank/DDBJ databases">
        <title>Genome seq and assembly of Tabrizicola sp. KVB23.</title>
        <authorList>
            <person name="Chhetri G."/>
        </authorList>
    </citation>
    <scope>NUCLEOTIDE SEQUENCE</scope>
    <source>
        <strain evidence="2">KVB23</strain>
    </source>
</reference>
<dbReference type="AlphaFoldDB" id="A0A8J7SU89"/>
<dbReference type="EMBL" id="JAESVP010000013">
    <property type="protein sequence ID" value="MBL4930051.1"/>
    <property type="molecule type" value="Genomic_DNA"/>
</dbReference>
<evidence type="ECO:0000313" key="2">
    <source>
        <dbReference type="EMBL" id="MBL4930051.1"/>
    </source>
</evidence>
<dbReference type="PIRSF" id="PIRSF031854">
    <property type="entry name" value="UCP031854"/>
    <property type="match status" value="1"/>
</dbReference>
<dbReference type="Proteomes" id="UP000619033">
    <property type="component" value="Unassembled WGS sequence"/>
</dbReference>
<gene>
    <name evidence="2" type="ORF">JI744_18285</name>
</gene>
<proteinExistence type="predicted"/>
<keyword evidence="3" id="KW-1185">Reference proteome</keyword>
<dbReference type="InterPro" id="IPR022550">
    <property type="entry name" value="NTP_transf_8"/>
</dbReference>
<accession>A0A8J7SU89</accession>
<evidence type="ECO:0000313" key="3">
    <source>
        <dbReference type="Proteomes" id="UP000619033"/>
    </source>
</evidence>
<sequence length="352" mass="39014">MIQRLPVSLQTLYADLVDRSWSGSYGELIQAGGSPYKRTLKGRDYWYLKMPMVAGQRSKDLYLGPDSDEIQKRVSQHLDLKAVRKDRLDMVRALRQARIPGPDPVSGNILSALSEAGVFRLRAVVVGTVAFQAYGPMMGVRFENTAGQTGDLDLAQFHSVSISVGDEIDGGILAQLKSVDPRFEPIPSPFDGTKALRYAIRVGGQELFAVDLLCPLRGPDRGSTTSLKAMQGDAQLLRYLDFLIYGEINAVVLHGIGVPVNIPAPERYAVHKLIVSRMRIGTAQSQTKARKDLVQAQTMIEVLLEDRRHELQEVWNEALRRGPKWEEKLMQAAGQLAHGLGDRLIALTEDRS</sequence>
<comment type="caution">
    <text evidence="2">The sequence shown here is derived from an EMBL/GenBank/DDBJ whole genome shotgun (WGS) entry which is preliminary data.</text>
</comment>
<organism evidence="2 3">
    <name type="scientific">Fuscibacter oryzae</name>
    <dbReference type="NCBI Taxonomy" id="2803939"/>
    <lineage>
        <taxon>Bacteria</taxon>
        <taxon>Pseudomonadati</taxon>
        <taxon>Pseudomonadota</taxon>
        <taxon>Alphaproteobacteria</taxon>
        <taxon>Rhodobacterales</taxon>
        <taxon>Paracoccaceae</taxon>
        <taxon>Fuscibacter</taxon>
    </lineage>
</organism>
<feature type="domain" description="Nucleotidyltransferase-like" evidence="1">
    <location>
        <begin position="106"/>
        <end position="319"/>
    </location>
</feature>
<dbReference type="RefSeq" id="WP_202662615.1">
    <property type="nucleotide sequence ID" value="NZ_JAESVP010000013.1"/>
</dbReference>
<name>A0A8J7SU89_9RHOB</name>
<dbReference type="Pfam" id="PF12281">
    <property type="entry name" value="NTP_transf_8"/>
    <property type="match status" value="1"/>
</dbReference>
<evidence type="ECO:0000259" key="1">
    <source>
        <dbReference type="Pfam" id="PF12281"/>
    </source>
</evidence>
<protein>
    <recommendedName>
        <fullName evidence="1">Nucleotidyltransferase-like domain-containing protein</fullName>
    </recommendedName>
</protein>
<dbReference type="InterPro" id="IPR058575">
    <property type="entry name" value="NTP_transf_8_dom"/>
</dbReference>